<dbReference type="Proteomes" id="UP000032366">
    <property type="component" value="Unassembled WGS sequence"/>
</dbReference>
<keyword evidence="3" id="KW-1133">Transmembrane helix</keyword>
<keyword evidence="4" id="KW-0472">Membrane</keyword>
<evidence type="ECO:0000313" key="8">
    <source>
        <dbReference type="Proteomes" id="UP000254100"/>
    </source>
</evidence>
<evidence type="ECO:0000256" key="2">
    <source>
        <dbReference type="ARBA" id="ARBA00022692"/>
    </source>
</evidence>
<dbReference type="RefSeq" id="WP_044359646.1">
    <property type="nucleotide sequence ID" value="NZ_JXWY01000031.1"/>
</dbReference>
<keyword evidence="2" id="KW-0812">Transmembrane</keyword>
<dbReference type="InterPro" id="IPR032808">
    <property type="entry name" value="DoxX"/>
</dbReference>
<sequence>MITRYATNLKVAKEMFDAAKPKLKGDEGMIQAFEQFNLQPELVKVVGAAEATAAGLLGLSIFSKRLSQLGSVITLGVMGVAIAKHLQAGHGKAGAQHAIDVAQLAGLSLADTLVSKK</sequence>
<dbReference type="AlphaFoldDB" id="A0A0D6XRB1"/>
<dbReference type="EMBL" id="JXWY01000031">
    <property type="protein sequence ID" value="KIX91132.1"/>
    <property type="molecule type" value="Genomic_DNA"/>
</dbReference>
<dbReference type="GO" id="GO:0016020">
    <property type="term" value="C:membrane"/>
    <property type="evidence" value="ECO:0007669"/>
    <property type="project" value="UniProtKB-SubCell"/>
</dbReference>
<proteinExistence type="predicted"/>
<dbReference type="STRING" id="569857.TP70_04100"/>
<evidence type="ECO:0000256" key="4">
    <source>
        <dbReference type="ARBA" id="ARBA00023136"/>
    </source>
</evidence>
<protein>
    <submittedName>
        <fullName evidence="5">Membrane protein</fullName>
    </submittedName>
</protein>
<comment type="subcellular location">
    <subcellularLocation>
        <location evidence="1">Membrane</location>
        <topology evidence="1">Multi-pass membrane protein</topology>
    </subcellularLocation>
</comment>
<gene>
    <name evidence="6" type="ORF">NCTC13832_01971</name>
    <name evidence="5" type="ORF">TP70_04100</name>
</gene>
<evidence type="ECO:0000313" key="5">
    <source>
        <dbReference type="EMBL" id="KIX91132.1"/>
    </source>
</evidence>
<dbReference type="OrthoDB" id="2389644at2"/>
<evidence type="ECO:0000313" key="6">
    <source>
        <dbReference type="EMBL" id="SUM58223.1"/>
    </source>
</evidence>
<accession>A0A0D6XRB1</accession>
<name>A0A0D6XRB1_9STAP</name>
<reference evidence="5 7" key="1">
    <citation type="submission" date="2015-01" db="EMBL/GenBank/DDBJ databases">
        <authorList>
            <person name="Guo J."/>
        </authorList>
    </citation>
    <scope>NUCLEOTIDE SEQUENCE [LARGE SCALE GENOMIC DNA]</scope>
    <source>
        <strain evidence="5 7">DSM 22147</strain>
    </source>
</reference>
<keyword evidence="7" id="KW-1185">Reference proteome</keyword>
<evidence type="ECO:0000256" key="3">
    <source>
        <dbReference type="ARBA" id="ARBA00022989"/>
    </source>
</evidence>
<organism evidence="6 8">
    <name type="scientific">Staphylococcus microti</name>
    <dbReference type="NCBI Taxonomy" id="569857"/>
    <lineage>
        <taxon>Bacteria</taxon>
        <taxon>Bacillati</taxon>
        <taxon>Bacillota</taxon>
        <taxon>Bacilli</taxon>
        <taxon>Bacillales</taxon>
        <taxon>Staphylococcaceae</taxon>
        <taxon>Staphylococcus</taxon>
    </lineage>
</organism>
<dbReference type="Proteomes" id="UP000254100">
    <property type="component" value="Unassembled WGS sequence"/>
</dbReference>
<reference evidence="6 8" key="2">
    <citation type="submission" date="2018-06" db="EMBL/GenBank/DDBJ databases">
        <authorList>
            <consortium name="Pathogen Informatics"/>
            <person name="Doyle S."/>
        </authorList>
    </citation>
    <scope>NUCLEOTIDE SEQUENCE [LARGE SCALE GENOMIC DNA]</scope>
    <source>
        <strain evidence="6 8">NCTC13832</strain>
    </source>
</reference>
<evidence type="ECO:0000313" key="7">
    <source>
        <dbReference type="Proteomes" id="UP000032366"/>
    </source>
</evidence>
<evidence type="ECO:0000256" key="1">
    <source>
        <dbReference type="ARBA" id="ARBA00004141"/>
    </source>
</evidence>
<dbReference type="EMBL" id="UHDT01000001">
    <property type="protein sequence ID" value="SUM58223.1"/>
    <property type="molecule type" value="Genomic_DNA"/>
</dbReference>
<dbReference type="Pfam" id="PF13564">
    <property type="entry name" value="DoxX_2"/>
    <property type="match status" value="1"/>
</dbReference>